<feature type="non-terminal residue" evidence="2">
    <location>
        <position position="240"/>
    </location>
</feature>
<dbReference type="OrthoDB" id="191979at2759"/>
<feature type="non-terminal residue" evidence="2">
    <location>
        <position position="1"/>
    </location>
</feature>
<comment type="similarity">
    <text evidence="1">Belongs to the NDRG family.</text>
</comment>
<dbReference type="Gene3D" id="3.40.50.1820">
    <property type="entry name" value="alpha/beta hydrolase"/>
    <property type="match status" value="1"/>
</dbReference>
<evidence type="ECO:0000256" key="1">
    <source>
        <dbReference type="ARBA" id="ARBA00005598"/>
    </source>
</evidence>
<dbReference type="Proteomes" id="UP000728032">
    <property type="component" value="Unassembled WGS sequence"/>
</dbReference>
<proteinExistence type="inferred from homology"/>
<dbReference type="PANTHER" id="PTHR11034">
    <property type="entry name" value="N-MYC DOWNSTREAM REGULATED"/>
    <property type="match status" value="1"/>
</dbReference>
<dbReference type="EMBL" id="CAJPVJ010039435">
    <property type="protein sequence ID" value="CAG2181717.1"/>
    <property type="molecule type" value="Genomic_DNA"/>
</dbReference>
<dbReference type="Pfam" id="PF03096">
    <property type="entry name" value="Ndr"/>
    <property type="match status" value="1"/>
</dbReference>
<dbReference type="EMBL" id="OC954260">
    <property type="protein sequence ID" value="CAD7664580.1"/>
    <property type="molecule type" value="Genomic_DNA"/>
</dbReference>
<sequence length="240" mass="26246">LEIKNRSLFIHVDVCGQEDGAEDAQEVFPTIQQIGEEVIRDVLDELSVPLVVGVGEGAGANILARFALAHPSRVLGLVLVHLVSAEVGFLDQLKDRFFHRRNSQQMSPLDVVALHKASIGKDSTDETSRALLEAYRARVQTLNARNLQKYVTAYMNRKVISDLAEVDVLLVAGARSPYCAGVEAIYSKCNKTKTSLLKVDDVRDVMSESADKLAQSLLLFVKGLGFLTSCPAVDGEYSRS</sequence>
<evidence type="ECO:0000313" key="3">
    <source>
        <dbReference type="Proteomes" id="UP000728032"/>
    </source>
</evidence>
<dbReference type="SUPFAM" id="SSF53474">
    <property type="entry name" value="alpha/beta-Hydrolases"/>
    <property type="match status" value="1"/>
</dbReference>
<dbReference type="AlphaFoldDB" id="A0A7R9MQI0"/>
<evidence type="ECO:0000313" key="2">
    <source>
        <dbReference type="EMBL" id="CAD7664580.1"/>
    </source>
</evidence>
<reference evidence="2" key="1">
    <citation type="submission" date="2020-11" db="EMBL/GenBank/DDBJ databases">
        <authorList>
            <person name="Tran Van P."/>
        </authorList>
    </citation>
    <scope>NUCLEOTIDE SEQUENCE</scope>
</reference>
<dbReference type="InterPro" id="IPR029058">
    <property type="entry name" value="AB_hydrolase_fold"/>
</dbReference>
<keyword evidence="3" id="KW-1185">Reference proteome</keyword>
<gene>
    <name evidence="2" type="ORF">ONB1V03_LOCUS21138</name>
</gene>
<protein>
    <recommendedName>
        <fullName evidence="4">N-myc downstream regulated</fullName>
    </recommendedName>
</protein>
<accession>A0A7R9MQI0</accession>
<dbReference type="InterPro" id="IPR004142">
    <property type="entry name" value="NDRG"/>
</dbReference>
<evidence type="ECO:0008006" key="4">
    <source>
        <dbReference type="Google" id="ProtNLM"/>
    </source>
</evidence>
<organism evidence="2">
    <name type="scientific">Oppiella nova</name>
    <dbReference type="NCBI Taxonomy" id="334625"/>
    <lineage>
        <taxon>Eukaryota</taxon>
        <taxon>Metazoa</taxon>
        <taxon>Ecdysozoa</taxon>
        <taxon>Arthropoda</taxon>
        <taxon>Chelicerata</taxon>
        <taxon>Arachnida</taxon>
        <taxon>Acari</taxon>
        <taxon>Acariformes</taxon>
        <taxon>Sarcoptiformes</taxon>
        <taxon>Oribatida</taxon>
        <taxon>Brachypylina</taxon>
        <taxon>Oppioidea</taxon>
        <taxon>Oppiidae</taxon>
        <taxon>Oppiella</taxon>
    </lineage>
</organism>
<name>A0A7R9MQI0_9ACAR</name>